<reference evidence="3" key="1">
    <citation type="submission" date="2011-11" db="EMBL/GenBank/DDBJ databases">
        <title>Improved High-Quality Draft sequence of Desulfovibrio sp. U5L.</title>
        <authorList>
            <consortium name="US DOE Joint Genome Institute"/>
            <person name="Lucas S."/>
            <person name="Han J."/>
            <person name="Lapidus A."/>
            <person name="Cheng J.-F."/>
            <person name="Goodwin L."/>
            <person name="Pitluck S."/>
            <person name="Peters L."/>
            <person name="Ovchinnikova G."/>
            <person name="Held B."/>
            <person name="Detter J.C."/>
            <person name="Han C."/>
            <person name="Tapia R."/>
            <person name="Land M."/>
            <person name="Hauser L."/>
            <person name="Kyrpides N."/>
            <person name="Ivanova N."/>
            <person name="Pagani I."/>
            <person name="Gabster J."/>
            <person name="Walker C."/>
            <person name="Stolyar S."/>
            <person name="Stahl D."/>
            <person name="Arkin A."/>
            <person name="Dehal P."/>
            <person name="Hazen T."/>
            <person name="Woyke T."/>
        </authorList>
    </citation>
    <scope>NUCLEOTIDE SEQUENCE [LARGE SCALE GENOMIC DNA]</scope>
    <source>
        <strain evidence="3">U5L</strain>
    </source>
</reference>
<sequence length="823" mass="88371">MRPMTLDAINAFRAEAEKGGLVFHGDPIGDGKLHRTGTASKPKGLDGAYVLHLDTPASGWWQNFRSGESWTWTADDSKRLTPEERDRLKARVEADKKARQEETARRNAEARTKALRILSATNPAPADHPYLVRKGIKPVGDIRVTDDGKLVLPVFDDHGEPMSLQFITDDGGKRFLTGGQIQRGLFPIPGDQGPLSIAEGYASAATIYEATGGTVLAALNAGNLPAVAKLARARYPDRVIVICADDDHETAAREGKNPGIEKATAAAKAIGALLAVPKFTDPAGKSDFNDLAQAEGIEAVRAILKAAMAEDPASDQAESSDYGDAILIRGGALAETVDAAEAILARPDLPIADRVFQRAGRLVRVGVLPVPGPVDGVSRPQGAVVILPVEKPFLLTVLSRHGHFKKYDGRAKAWRTVDPPKAVAEATMSRSGRWPFPVLRGVVACPTLRADGSLMLAPGFDAASGYYLNHGLTICVPEKPTKEEAQEALNTLADLFAGFAFVEPVDCSVALALVLTAVARPSLDTAPLFSITAPVRGSGKSTLMDIAAVIATGRRSAVLSATADRDELEKRLVGCLLSGDCIINLDNVNGVLKSDLLCQATTAEAVKVRPLGSSDQTEVPNSALWACNGNNITVASDLARRTLLCRLDPGMERPEERVFAFDPVARARKHRAEYVTAALTVLRAYIVAGRPAPDLHPFGSFERWSGLVRSSLVWLGADDPCASRESVLGDDPEAALLTSFFVAWVERFDRTSRTVKEIVRASEDEDSPLADVLHDIAGEGRGINAKRLGWWLRRNAGRIVDGMRLSQSRVSRVAEWRVLPIEG</sequence>
<name>I2Q5E2_9BACT</name>
<dbReference type="CDD" id="cd01029">
    <property type="entry name" value="TOPRIM_primases"/>
    <property type="match status" value="1"/>
</dbReference>
<proteinExistence type="predicted"/>
<evidence type="ECO:0000259" key="2">
    <source>
        <dbReference type="Pfam" id="PF13362"/>
    </source>
</evidence>
<feature type="region of interest" description="Disordered" evidence="1">
    <location>
        <begin position="90"/>
        <end position="110"/>
    </location>
</feature>
<dbReference type="AlphaFoldDB" id="I2Q5E2"/>
<evidence type="ECO:0000313" key="3">
    <source>
        <dbReference type="EMBL" id="EIG54998.1"/>
    </source>
</evidence>
<gene>
    <name evidence="3" type="ORF">DesU5LDRAFT_3369</name>
</gene>
<dbReference type="EMBL" id="JH600068">
    <property type="protein sequence ID" value="EIG54998.1"/>
    <property type="molecule type" value="Genomic_DNA"/>
</dbReference>
<feature type="domain" description="Toprim" evidence="2">
    <location>
        <begin position="196"/>
        <end position="297"/>
    </location>
</feature>
<dbReference type="InterPro" id="IPR034154">
    <property type="entry name" value="TOPRIM_DnaG/twinkle"/>
</dbReference>
<dbReference type="STRING" id="596152.DesU5LDRAFT_3369"/>
<protein>
    <recommendedName>
        <fullName evidence="2">Toprim domain-containing protein</fullName>
    </recommendedName>
</protein>
<dbReference type="HOGENOM" id="CLU_344441_0_0_7"/>
<dbReference type="eggNOG" id="COG4643">
    <property type="taxonomic scope" value="Bacteria"/>
</dbReference>
<dbReference type="Pfam" id="PF13362">
    <property type="entry name" value="Toprim_3"/>
    <property type="match status" value="1"/>
</dbReference>
<accession>I2Q5E2</accession>
<evidence type="ECO:0000256" key="1">
    <source>
        <dbReference type="SAM" id="MobiDB-lite"/>
    </source>
</evidence>
<organism evidence="3">
    <name type="scientific">Desulfovibrio sp. U5L</name>
    <dbReference type="NCBI Taxonomy" id="596152"/>
    <lineage>
        <taxon>Bacteria</taxon>
        <taxon>Pseudomonadati</taxon>
        <taxon>Thermodesulfobacteriota</taxon>
        <taxon>Desulfovibrionia</taxon>
        <taxon>Desulfovibrionales</taxon>
        <taxon>Desulfovibrionaceae</taxon>
        <taxon>Desulfovibrio</taxon>
    </lineage>
</organism>
<dbReference type="InterPro" id="IPR006171">
    <property type="entry name" value="TOPRIM_dom"/>
</dbReference>